<comment type="caution">
    <text evidence="1">The sequence shown here is derived from an EMBL/GenBank/DDBJ whole genome shotgun (WGS) entry which is preliminary data.</text>
</comment>
<gene>
    <name evidence="1" type="ORF">AKAME5_001704600</name>
</gene>
<dbReference type="SUPFAM" id="SSF54236">
    <property type="entry name" value="Ubiquitin-like"/>
    <property type="match status" value="1"/>
</dbReference>
<evidence type="ECO:0000313" key="2">
    <source>
        <dbReference type="Proteomes" id="UP001279410"/>
    </source>
</evidence>
<dbReference type="InterPro" id="IPR033593">
    <property type="entry name" value="N-RASSF"/>
</dbReference>
<proteinExistence type="predicted"/>
<dbReference type="Proteomes" id="UP001279410">
    <property type="component" value="Unassembled WGS sequence"/>
</dbReference>
<organism evidence="1 2">
    <name type="scientific">Lates japonicus</name>
    <name type="common">Japanese lates</name>
    <dbReference type="NCBI Taxonomy" id="270547"/>
    <lineage>
        <taxon>Eukaryota</taxon>
        <taxon>Metazoa</taxon>
        <taxon>Chordata</taxon>
        <taxon>Craniata</taxon>
        <taxon>Vertebrata</taxon>
        <taxon>Euteleostomi</taxon>
        <taxon>Actinopterygii</taxon>
        <taxon>Neopterygii</taxon>
        <taxon>Teleostei</taxon>
        <taxon>Neoteleostei</taxon>
        <taxon>Acanthomorphata</taxon>
        <taxon>Carangaria</taxon>
        <taxon>Carangaria incertae sedis</taxon>
        <taxon>Centropomidae</taxon>
        <taxon>Lates</taxon>
    </lineage>
</organism>
<dbReference type="InterPro" id="IPR029071">
    <property type="entry name" value="Ubiquitin-like_domsf"/>
</dbReference>
<dbReference type="PANTHER" id="PTHR15286">
    <property type="entry name" value="RAS-ASSOCIATING DOMAIN CONTAINING PROTEIN"/>
    <property type="match status" value="1"/>
</dbReference>
<dbReference type="PANTHER" id="PTHR15286:SF13">
    <property type="entry name" value="RAS ASSOCIATION DOMAIN-CONTAINING PROTEIN 10"/>
    <property type="match status" value="1"/>
</dbReference>
<sequence length="108" mass="12314">MSTNTWSTDKQRTVPANGTRGGKLLSVWVCREEKLVSGLTKRTTCADMVKVLLEDQNLRRGAPRPRCLGSPQSYCVVEKMEGLREDFTNKTKILRLWSAWGDEQENVR</sequence>
<reference evidence="1" key="1">
    <citation type="submission" date="2022-08" db="EMBL/GenBank/DDBJ databases">
        <title>Genome sequencing of akame (Lates japonicus).</title>
        <authorList>
            <person name="Hashiguchi Y."/>
            <person name="Takahashi H."/>
        </authorList>
    </citation>
    <scope>NUCLEOTIDE SEQUENCE</scope>
    <source>
        <strain evidence="1">Kochi</strain>
    </source>
</reference>
<dbReference type="EMBL" id="BRZM01000081">
    <property type="protein sequence ID" value="GLD65590.1"/>
    <property type="molecule type" value="Genomic_DNA"/>
</dbReference>
<protein>
    <submittedName>
        <fullName evidence="1">Ras association domain-containing protein 10 isoform X1</fullName>
    </submittedName>
</protein>
<evidence type="ECO:0000313" key="1">
    <source>
        <dbReference type="EMBL" id="GLD65590.1"/>
    </source>
</evidence>
<name>A0AAD3N410_LATJO</name>
<dbReference type="AlphaFoldDB" id="A0AAD3N410"/>
<dbReference type="Gene3D" id="3.10.20.90">
    <property type="entry name" value="Phosphatidylinositol 3-kinase Catalytic Subunit, Chain A, domain 1"/>
    <property type="match status" value="1"/>
</dbReference>
<accession>A0AAD3N410</accession>
<keyword evidence="2" id="KW-1185">Reference proteome</keyword>